<dbReference type="InterPro" id="IPR015424">
    <property type="entry name" value="PyrdxlP-dep_Trfase"/>
</dbReference>
<evidence type="ECO:0000313" key="8">
    <source>
        <dbReference type="Proteomes" id="UP001178888"/>
    </source>
</evidence>
<feature type="domain" description="Aminotransferase class I/classII large" evidence="6">
    <location>
        <begin position="36"/>
        <end position="380"/>
    </location>
</feature>
<dbReference type="AlphaFoldDB" id="A0AA90R773"/>
<dbReference type="InterPro" id="IPR015421">
    <property type="entry name" value="PyrdxlP-dep_Trfase_major"/>
</dbReference>
<evidence type="ECO:0000313" key="7">
    <source>
        <dbReference type="EMBL" id="MDQ6600680.1"/>
    </source>
</evidence>
<dbReference type="Pfam" id="PF00155">
    <property type="entry name" value="Aminotran_1_2"/>
    <property type="match status" value="1"/>
</dbReference>
<sequence length="398" mass="45935">MNYNFDQEINRMKTACEKWDDLETRFGVNDVLPMWVADMDFKAPPAVIEALKERVEHGIYGYTYRPDSYFEAIIDWVSRRHQWSIKKEWITHSPGVIPALAFLLRSLTEPGDKIIVQSPVYHHFFRVIESQGRTVVNNPLSFKDGRYRMDFADLEAQIDSSVKMLILCSPHNPVGRVWTQEELTRLGEICLKNNILIVSDEIHFDLVYNAYKHVPIASISEALAKQTITCFSPSKTFNIWGVQTSVAIIPNHDLRERYNREINSMAIGWATPFGIAALESAYRFGEEWLDQLIEYLEGNVEFVESYLNTHIPQIKLVDPEGTYLLWLDFRELGFSMEELDQFMLQKARLALNEGHIFGQGGEGFMRMNIACPRTMLEKALLQLEHAVKQLSPTGKSEY</sequence>
<dbReference type="SUPFAM" id="SSF53383">
    <property type="entry name" value="PLP-dependent transferases"/>
    <property type="match status" value="1"/>
</dbReference>
<dbReference type="PANTHER" id="PTHR43525">
    <property type="entry name" value="PROTEIN MALY"/>
    <property type="match status" value="1"/>
</dbReference>
<evidence type="ECO:0000256" key="5">
    <source>
        <dbReference type="ARBA" id="ARBA00037974"/>
    </source>
</evidence>
<comment type="caution">
    <text evidence="7">The sequence shown here is derived from an EMBL/GenBank/DDBJ whole genome shotgun (WGS) entry which is preliminary data.</text>
</comment>
<dbReference type="EC" id="4.4.1.13" evidence="2"/>
<organism evidence="7 8">
    <name type="scientific">Bacillus salipaludis</name>
    <dbReference type="NCBI Taxonomy" id="2547811"/>
    <lineage>
        <taxon>Bacteria</taxon>
        <taxon>Bacillati</taxon>
        <taxon>Bacillota</taxon>
        <taxon>Bacilli</taxon>
        <taxon>Bacillales</taxon>
        <taxon>Bacillaceae</taxon>
        <taxon>Bacillus</taxon>
    </lineage>
</organism>
<dbReference type="Gene3D" id="3.90.1150.10">
    <property type="entry name" value="Aspartate Aminotransferase, domain 1"/>
    <property type="match status" value="1"/>
</dbReference>
<name>A0AA90R773_9BACI</name>
<dbReference type="NCBIfam" id="TIGR04350">
    <property type="entry name" value="C_S_lyase_PatB"/>
    <property type="match status" value="1"/>
</dbReference>
<evidence type="ECO:0000256" key="1">
    <source>
        <dbReference type="ARBA" id="ARBA00001933"/>
    </source>
</evidence>
<gene>
    <name evidence="7" type="ORF">RCG21_31130</name>
</gene>
<evidence type="ECO:0000259" key="6">
    <source>
        <dbReference type="Pfam" id="PF00155"/>
    </source>
</evidence>
<accession>A0AA90R773</accession>
<dbReference type="Gene3D" id="3.40.640.10">
    <property type="entry name" value="Type I PLP-dependent aspartate aminotransferase-like (Major domain)"/>
    <property type="match status" value="1"/>
</dbReference>
<dbReference type="Proteomes" id="UP001178888">
    <property type="component" value="Unassembled WGS sequence"/>
</dbReference>
<comment type="similarity">
    <text evidence="5">Belongs to the class-II pyridoxal-phosphate-dependent aminotransferase family. MalY/PatB cystathionine beta-lyase subfamily.</text>
</comment>
<reference evidence="7" key="1">
    <citation type="submission" date="2023-08" db="EMBL/GenBank/DDBJ databases">
        <title>Nitrogen cycling bacteria in agricultural field soils.</title>
        <authorList>
            <person name="Jang J."/>
        </authorList>
    </citation>
    <scope>NUCLEOTIDE SEQUENCE</scope>
    <source>
        <strain evidence="7">PS3-36</strain>
    </source>
</reference>
<evidence type="ECO:0000256" key="2">
    <source>
        <dbReference type="ARBA" id="ARBA00012224"/>
    </source>
</evidence>
<evidence type="ECO:0000256" key="3">
    <source>
        <dbReference type="ARBA" id="ARBA00022898"/>
    </source>
</evidence>
<proteinExistence type="inferred from homology"/>
<protein>
    <recommendedName>
        <fullName evidence="2">cysteine-S-conjugate beta-lyase</fullName>
        <ecNumber evidence="2">4.4.1.13</ecNumber>
    </recommendedName>
</protein>
<dbReference type="GO" id="GO:0030170">
    <property type="term" value="F:pyridoxal phosphate binding"/>
    <property type="evidence" value="ECO:0007669"/>
    <property type="project" value="InterPro"/>
</dbReference>
<dbReference type="InterPro" id="IPR051798">
    <property type="entry name" value="Class-II_PLP-Dep_Aminotrans"/>
</dbReference>
<dbReference type="InterPro" id="IPR004839">
    <property type="entry name" value="Aminotransferase_I/II_large"/>
</dbReference>
<dbReference type="CDD" id="cd00609">
    <property type="entry name" value="AAT_like"/>
    <property type="match status" value="1"/>
</dbReference>
<dbReference type="InterPro" id="IPR015422">
    <property type="entry name" value="PyrdxlP-dep_Trfase_small"/>
</dbReference>
<keyword evidence="4 7" id="KW-0456">Lyase</keyword>
<keyword evidence="3" id="KW-0663">Pyridoxal phosphate</keyword>
<dbReference type="EMBL" id="JAVGVR010000002">
    <property type="protein sequence ID" value="MDQ6600680.1"/>
    <property type="molecule type" value="Genomic_DNA"/>
</dbReference>
<dbReference type="PANTHER" id="PTHR43525:SF1">
    <property type="entry name" value="PROTEIN MALY"/>
    <property type="match status" value="1"/>
</dbReference>
<comment type="cofactor">
    <cofactor evidence="1">
        <name>pyridoxal 5'-phosphate</name>
        <dbReference type="ChEBI" id="CHEBI:597326"/>
    </cofactor>
</comment>
<keyword evidence="8" id="KW-1185">Reference proteome</keyword>
<dbReference type="RefSeq" id="WP_308914332.1">
    <property type="nucleotide sequence ID" value="NZ_JAVGVR010000002.1"/>
</dbReference>
<dbReference type="GO" id="GO:0047804">
    <property type="term" value="F:cysteine-S-conjugate beta-lyase activity"/>
    <property type="evidence" value="ECO:0007669"/>
    <property type="project" value="UniProtKB-EC"/>
</dbReference>
<evidence type="ECO:0000256" key="4">
    <source>
        <dbReference type="ARBA" id="ARBA00023239"/>
    </source>
</evidence>
<dbReference type="InterPro" id="IPR027619">
    <property type="entry name" value="C-S_lyase_PatB-like"/>
</dbReference>